<dbReference type="FunFam" id="3.40.50.720:FF:000357">
    <property type="entry name" value="Methionine adenosyltransferase 2 subunit beta"/>
    <property type="match status" value="1"/>
</dbReference>
<dbReference type="Proteomes" id="UP001320420">
    <property type="component" value="Unassembled WGS sequence"/>
</dbReference>
<dbReference type="GO" id="GO:0048269">
    <property type="term" value="C:methionine adenosyltransferase complex"/>
    <property type="evidence" value="ECO:0007669"/>
    <property type="project" value="TreeGrafter"/>
</dbReference>
<reference evidence="2 3" key="1">
    <citation type="submission" date="2024-02" db="EMBL/GenBank/DDBJ databases">
        <title>De novo assembly and annotation of 12 fungi associated with fruit tree decline syndrome in Ontario, Canada.</title>
        <authorList>
            <person name="Sulman M."/>
            <person name="Ellouze W."/>
            <person name="Ilyukhin E."/>
        </authorList>
    </citation>
    <scope>NUCLEOTIDE SEQUENCE [LARGE SCALE GENOMIC DNA]</scope>
    <source>
        <strain evidence="2 3">M11/M66-122</strain>
    </source>
</reference>
<organism evidence="2 3">
    <name type="scientific">Diatrype stigma</name>
    <dbReference type="NCBI Taxonomy" id="117547"/>
    <lineage>
        <taxon>Eukaryota</taxon>
        <taxon>Fungi</taxon>
        <taxon>Dikarya</taxon>
        <taxon>Ascomycota</taxon>
        <taxon>Pezizomycotina</taxon>
        <taxon>Sordariomycetes</taxon>
        <taxon>Xylariomycetidae</taxon>
        <taxon>Xylariales</taxon>
        <taxon>Diatrypaceae</taxon>
        <taxon>Diatrype</taxon>
    </lineage>
</organism>
<dbReference type="PANTHER" id="PTHR10491:SF4">
    <property type="entry name" value="METHIONINE ADENOSYLTRANSFERASE 2 SUBUNIT BETA"/>
    <property type="match status" value="1"/>
</dbReference>
<sequence>MSSKTALVTGATGLLGRQVVRAFERKHWNVKGTGYSRADGVQILKVDLANASEIEKVLDTVKPQVVIHCAANRFPDKCDADPAGARALNVAATAALAARCAARDVLLVYISTDYVFAGRPGEAPYEADAAPAPTNLYGETKLDGERAALAEYERAGKQGLGAVLRVPVLYGDAEVPAESAVNVLLDTVWKAQQLDQSLGGGEGEKKKISMDHWAKRYPTNTEDVGRVCHDIAEKYLFSTPPGSRAALPRVLQFTSEDQFTKYEICQLLAEIMGLPLTTAMMEPNAQGNDPAAAVQRPYDTHLSTRALRDLGISVATMDFAGWWRWHVRAFRK</sequence>
<dbReference type="InterPro" id="IPR036291">
    <property type="entry name" value="NAD(P)-bd_dom_sf"/>
</dbReference>
<proteinExistence type="predicted"/>
<evidence type="ECO:0000313" key="2">
    <source>
        <dbReference type="EMBL" id="KAK7745208.1"/>
    </source>
</evidence>
<keyword evidence="3" id="KW-1185">Reference proteome</keyword>
<comment type="caution">
    <text evidence="2">The sequence shown here is derived from an EMBL/GenBank/DDBJ whole genome shotgun (WGS) entry which is preliminary data.</text>
</comment>
<protein>
    <recommendedName>
        <fullName evidence="1">RmlD-like substrate binding domain-containing protein</fullName>
    </recommendedName>
</protein>
<dbReference type="GO" id="GO:0006556">
    <property type="term" value="P:S-adenosylmethionine biosynthetic process"/>
    <property type="evidence" value="ECO:0007669"/>
    <property type="project" value="TreeGrafter"/>
</dbReference>
<evidence type="ECO:0000259" key="1">
    <source>
        <dbReference type="Pfam" id="PF04321"/>
    </source>
</evidence>
<dbReference type="EMBL" id="JAKJXP020000110">
    <property type="protein sequence ID" value="KAK7745208.1"/>
    <property type="molecule type" value="Genomic_DNA"/>
</dbReference>
<dbReference type="InterPro" id="IPR005913">
    <property type="entry name" value="dTDP_dehydrorham_reduct"/>
</dbReference>
<evidence type="ECO:0000313" key="3">
    <source>
        <dbReference type="Proteomes" id="UP001320420"/>
    </source>
</evidence>
<accession>A0AAN9UKT5</accession>
<name>A0AAN9UKT5_9PEZI</name>
<dbReference type="SUPFAM" id="SSF51735">
    <property type="entry name" value="NAD(P)-binding Rossmann-fold domains"/>
    <property type="match status" value="1"/>
</dbReference>
<dbReference type="GO" id="GO:0048270">
    <property type="term" value="F:methionine adenosyltransferase regulator activity"/>
    <property type="evidence" value="ECO:0007669"/>
    <property type="project" value="TreeGrafter"/>
</dbReference>
<dbReference type="AlphaFoldDB" id="A0AAN9UKT5"/>
<dbReference type="PROSITE" id="PS00697">
    <property type="entry name" value="DNA_LIGASE_A1"/>
    <property type="match status" value="1"/>
</dbReference>
<dbReference type="Pfam" id="PF04321">
    <property type="entry name" value="RmlD_sub_bind"/>
    <property type="match status" value="1"/>
</dbReference>
<dbReference type="Gene3D" id="3.40.50.720">
    <property type="entry name" value="NAD(P)-binding Rossmann-like Domain"/>
    <property type="match status" value="1"/>
</dbReference>
<dbReference type="InterPro" id="IPR029903">
    <property type="entry name" value="RmlD-like-bd"/>
</dbReference>
<dbReference type="PANTHER" id="PTHR10491">
    <property type="entry name" value="DTDP-4-DEHYDRORHAMNOSE REDUCTASE"/>
    <property type="match status" value="1"/>
</dbReference>
<dbReference type="InterPro" id="IPR016059">
    <property type="entry name" value="DNA_ligase_ATP-dep_CS"/>
</dbReference>
<dbReference type="CDD" id="cd05254">
    <property type="entry name" value="dTDP_HR_like_SDR_e"/>
    <property type="match status" value="1"/>
</dbReference>
<dbReference type="GO" id="GO:0003909">
    <property type="term" value="F:DNA ligase activity"/>
    <property type="evidence" value="ECO:0007669"/>
    <property type="project" value="InterPro"/>
</dbReference>
<gene>
    <name evidence="2" type="ORF">SLS62_009837</name>
</gene>
<feature type="domain" description="RmlD-like substrate binding" evidence="1">
    <location>
        <begin position="6"/>
        <end position="312"/>
    </location>
</feature>